<sequence>MDRTLQELRKNSEIMGGALLILSGDFRQTLPVIPKSTPADEINACLKKSHLWPKVQILQLTKNMRVELSKDETAAHFAKILLQIGEGDVYNVGMSFKKGRLRHVVVKFPYTEKGDMFSRAHVVASVKPRWPLHPAYMHTFGITENYFVIVEQPLAVSICGTVRAQLANEPLSTSLRWYPEEETHVILLRRSDGVEHARYRTEALFFLHVINAFEKDNELTVDLCAYKDPKVINAMYIHAIKSTVGIRKAADELFQLSKMDVKTCTKQRKRRTKEKQKEHTLPTIFIDTL</sequence>
<dbReference type="GO" id="GO:0016121">
    <property type="term" value="P:carotene catabolic process"/>
    <property type="evidence" value="ECO:0007669"/>
    <property type="project" value="TreeGrafter"/>
</dbReference>
<dbReference type="Pfam" id="PF03055">
    <property type="entry name" value="RPE65"/>
    <property type="match status" value="1"/>
</dbReference>
<proteinExistence type="inferred from homology"/>
<dbReference type="GO" id="GO:0006310">
    <property type="term" value="P:DNA recombination"/>
    <property type="evidence" value="ECO:0007669"/>
    <property type="project" value="UniProtKB-KW"/>
</dbReference>
<dbReference type="Proteomes" id="UP000299102">
    <property type="component" value="Unassembled WGS sequence"/>
</dbReference>
<dbReference type="OrthoDB" id="1069523at2759"/>
<evidence type="ECO:0000256" key="2">
    <source>
        <dbReference type="ARBA" id="ARBA00022723"/>
    </source>
</evidence>
<dbReference type="GO" id="GO:0000723">
    <property type="term" value="P:telomere maintenance"/>
    <property type="evidence" value="ECO:0007669"/>
    <property type="project" value="InterPro"/>
</dbReference>
<feature type="binding site" evidence="5">
    <location>
        <position position="138"/>
    </location>
    <ligand>
        <name>Fe cation</name>
        <dbReference type="ChEBI" id="CHEBI:24875"/>
        <note>catalytic</note>
    </ligand>
</feature>
<comment type="similarity">
    <text evidence="1">Belongs to the carotenoid oxygenase family.</text>
</comment>
<evidence type="ECO:0000313" key="6">
    <source>
        <dbReference type="EMBL" id="GBO98472.1"/>
    </source>
</evidence>
<evidence type="ECO:0000256" key="1">
    <source>
        <dbReference type="ARBA" id="ARBA00006787"/>
    </source>
</evidence>
<dbReference type="GO" id="GO:0016887">
    <property type="term" value="F:ATP hydrolysis activity"/>
    <property type="evidence" value="ECO:0007669"/>
    <property type="project" value="RHEA"/>
</dbReference>
<keyword evidence="4 5" id="KW-0408">Iron</keyword>
<dbReference type="GO" id="GO:0042574">
    <property type="term" value="P:retinal metabolic process"/>
    <property type="evidence" value="ECO:0007669"/>
    <property type="project" value="TreeGrafter"/>
</dbReference>
<dbReference type="EMBL" id="BGZK01000001">
    <property type="protein sequence ID" value="GBO98472.1"/>
    <property type="molecule type" value="Genomic_DNA"/>
</dbReference>
<protein>
    <submittedName>
        <fullName evidence="6">Carotenoid isomerooxygenase</fullName>
    </submittedName>
</protein>
<dbReference type="GO" id="GO:0010436">
    <property type="term" value="F:carotenoid dioxygenase activity"/>
    <property type="evidence" value="ECO:0007669"/>
    <property type="project" value="TreeGrafter"/>
</dbReference>
<accession>A0A4C1S833</accession>
<dbReference type="GO" id="GO:0043139">
    <property type="term" value="F:5'-3' DNA helicase activity"/>
    <property type="evidence" value="ECO:0007669"/>
    <property type="project" value="UniProtKB-EC"/>
</dbReference>
<evidence type="ECO:0000256" key="4">
    <source>
        <dbReference type="ARBA" id="ARBA00023004"/>
    </source>
</evidence>
<dbReference type="PANTHER" id="PTHR10543:SF24">
    <property type="entry name" value="CAROTENOID ISOMEROOXYGENASE"/>
    <property type="match status" value="1"/>
</dbReference>
<dbReference type="STRING" id="151549.A0A4C1S833"/>
<dbReference type="AlphaFoldDB" id="A0A4C1S833"/>
<evidence type="ECO:0000313" key="7">
    <source>
        <dbReference type="Proteomes" id="UP000299102"/>
    </source>
</evidence>
<keyword evidence="7" id="KW-1185">Reference proteome</keyword>
<keyword evidence="3" id="KW-0560">Oxidoreductase</keyword>
<evidence type="ECO:0000256" key="5">
    <source>
        <dbReference type="PIRSR" id="PIRSR604294-1"/>
    </source>
</evidence>
<dbReference type="GO" id="GO:0005524">
    <property type="term" value="F:ATP binding"/>
    <property type="evidence" value="ECO:0007669"/>
    <property type="project" value="UniProtKB-KW"/>
</dbReference>
<comment type="caution">
    <text evidence="6">The sequence shown here is derived from an EMBL/GenBank/DDBJ whole genome shotgun (WGS) entry which is preliminary data.</text>
</comment>
<dbReference type="GO" id="GO:0006281">
    <property type="term" value="P:DNA repair"/>
    <property type="evidence" value="ECO:0007669"/>
    <property type="project" value="UniProtKB-KW"/>
</dbReference>
<dbReference type="GO" id="GO:0003834">
    <property type="term" value="F:beta-carotene 15,15'-dioxygenase activity"/>
    <property type="evidence" value="ECO:0007669"/>
    <property type="project" value="TreeGrafter"/>
</dbReference>
<feature type="binding site" evidence="5">
    <location>
        <position position="208"/>
    </location>
    <ligand>
        <name>Fe cation</name>
        <dbReference type="ChEBI" id="CHEBI:24875"/>
        <note>catalytic</note>
    </ligand>
</feature>
<comment type="cofactor">
    <cofactor evidence="5">
        <name>Fe(2+)</name>
        <dbReference type="ChEBI" id="CHEBI:29033"/>
    </cofactor>
    <text evidence="5">Binds 1 Fe(2+) ion per subunit.</text>
</comment>
<organism evidence="6 7">
    <name type="scientific">Eumeta variegata</name>
    <name type="common">Bagworm moth</name>
    <name type="synonym">Eumeta japonica</name>
    <dbReference type="NCBI Taxonomy" id="151549"/>
    <lineage>
        <taxon>Eukaryota</taxon>
        <taxon>Metazoa</taxon>
        <taxon>Ecdysozoa</taxon>
        <taxon>Arthropoda</taxon>
        <taxon>Hexapoda</taxon>
        <taxon>Insecta</taxon>
        <taxon>Pterygota</taxon>
        <taxon>Neoptera</taxon>
        <taxon>Endopterygota</taxon>
        <taxon>Lepidoptera</taxon>
        <taxon>Glossata</taxon>
        <taxon>Ditrysia</taxon>
        <taxon>Tineoidea</taxon>
        <taxon>Psychidae</taxon>
        <taxon>Oiketicinae</taxon>
        <taxon>Eumeta</taxon>
    </lineage>
</organism>
<dbReference type="PANTHER" id="PTHR10543">
    <property type="entry name" value="BETA-CAROTENE DIOXYGENASE"/>
    <property type="match status" value="1"/>
</dbReference>
<dbReference type="GO" id="GO:0046872">
    <property type="term" value="F:metal ion binding"/>
    <property type="evidence" value="ECO:0007669"/>
    <property type="project" value="UniProtKB-KW"/>
</dbReference>
<gene>
    <name evidence="6" type="primary">ninaB</name>
    <name evidence="6" type="ORF">EVAR_93_1</name>
</gene>
<reference evidence="6 7" key="1">
    <citation type="journal article" date="2019" name="Commun. Biol.">
        <title>The bagworm genome reveals a unique fibroin gene that provides high tensile strength.</title>
        <authorList>
            <person name="Kono N."/>
            <person name="Nakamura H."/>
            <person name="Ohtoshi R."/>
            <person name="Tomita M."/>
            <person name="Numata K."/>
            <person name="Arakawa K."/>
        </authorList>
    </citation>
    <scope>NUCLEOTIDE SEQUENCE [LARGE SCALE GENOMIC DNA]</scope>
</reference>
<dbReference type="InterPro" id="IPR004294">
    <property type="entry name" value="Carotenoid_Oase"/>
</dbReference>
<keyword evidence="2 5" id="KW-0479">Metal-binding</keyword>
<name>A0A4C1S833_EUMVA</name>
<evidence type="ECO:0000256" key="3">
    <source>
        <dbReference type="ARBA" id="ARBA00023002"/>
    </source>
</evidence>